<comment type="caution">
    <text evidence="3">The sequence shown here is derived from an EMBL/GenBank/DDBJ whole genome shotgun (WGS) entry which is preliminary data.</text>
</comment>
<name>A0A0R2N0I5_9LACO</name>
<dbReference type="NCBIfam" id="NF041630">
    <property type="entry name" value="CBS_CbpB"/>
    <property type="match status" value="1"/>
</dbReference>
<accession>A0A0R2N0I5</accession>
<dbReference type="InterPro" id="IPR000644">
    <property type="entry name" value="CBS_dom"/>
</dbReference>
<dbReference type="STRING" id="1293598.IV56_GL001746"/>
<evidence type="ECO:0000313" key="3">
    <source>
        <dbReference type="EMBL" id="KRO17952.1"/>
    </source>
</evidence>
<dbReference type="InterPro" id="IPR046342">
    <property type="entry name" value="CBS_dom_sf"/>
</dbReference>
<evidence type="ECO:0000259" key="2">
    <source>
        <dbReference type="PROSITE" id="PS51371"/>
    </source>
</evidence>
<evidence type="ECO:0000256" key="1">
    <source>
        <dbReference type="PROSITE-ProRule" id="PRU00703"/>
    </source>
</evidence>
<dbReference type="CDD" id="cd04643">
    <property type="entry name" value="CBS_pair_bac"/>
    <property type="match status" value="1"/>
</dbReference>
<dbReference type="Gene3D" id="3.10.580.10">
    <property type="entry name" value="CBS-domain"/>
    <property type="match status" value="1"/>
</dbReference>
<protein>
    <submittedName>
        <fullName evidence="3">CBS domain-containing protein</fullName>
    </submittedName>
</protein>
<proteinExistence type="predicted"/>
<keyword evidence="1" id="KW-0129">CBS domain</keyword>
<dbReference type="PROSITE" id="PS51371">
    <property type="entry name" value="CBS"/>
    <property type="match status" value="1"/>
</dbReference>
<dbReference type="PATRIC" id="fig|1293598.4.peg.1820"/>
<dbReference type="InterPro" id="IPR048125">
    <property type="entry name" value="CBS_CbpB"/>
</dbReference>
<dbReference type="SUPFAM" id="SSF54631">
    <property type="entry name" value="CBS-domain pair"/>
    <property type="match status" value="1"/>
</dbReference>
<gene>
    <name evidence="3" type="ORF">IV56_GL001746</name>
</gene>
<evidence type="ECO:0000313" key="4">
    <source>
        <dbReference type="Proteomes" id="UP000050969"/>
    </source>
</evidence>
<dbReference type="Proteomes" id="UP000050969">
    <property type="component" value="Unassembled WGS sequence"/>
</dbReference>
<reference evidence="3 4" key="1">
    <citation type="journal article" date="2015" name="Genome Announc.">
        <title>Expanding the biotechnology potential of lactobacilli through comparative genomics of 213 strains and associated genera.</title>
        <authorList>
            <person name="Sun Z."/>
            <person name="Harris H.M."/>
            <person name="McCann A."/>
            <person name="Guo C."/>
            <person name="Argimon S."/>
            <person name="Zhang W."/>
            <person name="Yang X."/>
            <person name="Jeffery I.B."/>
            <person name="Cooney J.C."/>
            <person name="Kagawa T.F."/>
            <person name="Liu W."/>
            <person name="Song Y."/>
            <person name="Salvetti E."/>
            <person name="Wrobel A."/>
            <person name="Rasinkangas P."/>
            <person name="Parkhill J."/>
            <person name="Rea M.C."/>
            <person name="O'Sullivan O."/>
            <person name="Ritari J."/>
            <person name="Douillard F.P."/>
            <person name="Paul Ross R."/>
            <person name="Yang R."/>
            <person name="Briner A.E."/>
            <person name="Felis G.E."/>
            <person name="de Vos W.M."/>
            <person name="Barrangou R."/>
            <person name="Klaenhammer T.R."/>
            <person name="Caufield P.W."/>
            <person name="Cui Y."/>
            <person name="Zhang H."/>
            <person name="O'Toole P.W."/>
        </authorList>
    </citation>
    <scope>NUCLEOTIDE SEQUENCE [LARGE SCALE GENOMIC DNA]</scope>
    <source>
        <strain evidence="3 4">DSM 24301</strain>
    </source>
</reference>
<keyword evidence="4" id="KW-1185">Reference proteome</keyword>
<sequence>MIDPAINAMMMSHKEHFLIPGEMVASVSEENRLSHAFLVLTKVRYARIPVLDRDSKFKGLISMPMITETMLGLDNLSLAPLDELCVRDVMDTNVRTIENPYDVENVMHILVDDPFIPVVAQTGEFTGIVTRREFMKSFNFVSHNLDEYYDLKLKKPLE</sequence>
<dbReference type="Pfam" id="PF00571">
    <property type="entry name" value="CBS"/>
    <property type="match status" value="2"/>
</dbReference>
<dbReference type="OrthoDB" id="2375431at2"/>
<organism evidence="3 4">
    <name type="scientific">Lacticaseibacillus saniviri JCM 17471 = DSM 24301</name>
    <dbReference type="NCBI Taxonomy" id="1293598"/>
    <lineage>
        <taxon>Bacteria</taxon>
        <taxon>Bacillati</taxon>
        <taxon>Bacillota</taxon>
        <taxon>Bacilli</taxon>
        <taxon>Lactobacillales</taxon>
        <taxon>Lactobacillaceae</taxon>
        <taxon>Lacticaseibacillus</taxon>
    </lineage>
</organism>
<dbReference type="EMBL" id="JQCE01000006">
    <property type="protein sequence ID" value="KRO17952.1"/>
    <property type="molecule type" value="Genomic_DNA"/>
</dbReference>
<dbReference type="AlphaFoldDB" id="A0A0R2N0I5"/>
<feature type="domain" description="CBS" evidence="2">
    <location>
        <begin position="18"/>
        <end position="78"/>
    </location>
</feature>
<dbReference type="RefSeq" id="WP_054776846.1">
    <property type="nucleotide sequence ID" value="NZ_BBBX01000004.1"/>
</dbReference>